<evidence type="ECO:0000256" key="4">
    <source>
        <dbReference type="ARBA" id="ARBA00023136"/>
    </source>
</evidence>
<organism evidence="7 8">
    <name type="scientific">Acuticoccus mangrovi</name>
    <dbReference type="NCBI Taxonomy" id="2796142"/>
    <lineage>
        <taxon>Bacteria</taxon>
        <taxon>Pseudomonadati</taxon>
        <taxon>Pseudomonadota</taxon>
        <taxon>Alphaproteobacteria</taxon>
        <taxon>Hyphomicrobiales</taxon>
        <taxon>Amorphaceae</taxon>
        <taxon>Acuticoccus</taxon>
    </lineage>
</organism>
<keyword evidence="8" id="KW-1185">Reference proteome</keyword>
<evidence type="ECO:0000256" key="1">
    <source>
        <dbReference type="ARBA" id="ARBA00004141"/>
    </source>
</evidence>
<comment type="subcellular location">
    <subcellularLocation>
        <location evidence="1">Membrane</location>
        <topology evidence="1">Multi-pass membrane protein</topology>
    </subcellularLocation>
</comment>
<sequence>MLEPVRRLVESREWEYFIVGIILVNAVILGMMTSGTLMASVGPLLSVIDTVIVGVFVAEILMRIAVYRLRFFTDPWSIFDFLVVAIALVPASREFSVLRALRILRVLRLISVVPTLRRVVNGLIAALPGMASVVFLMAIIFYVFAVMATSLYGASFPDWFGSIGASAYSLFQIMTLESWSMGIVRPVMEVYPSAWLFFVPFIIVTAFAVLNLFIGIIVSGMQLEVEEEAAASRDQLHDDQVAMADEVRALRADIARLTEELRGALPPRSGAG</sequence>
<dbReference type="SUPFAM" id="SSF81324">
    <property type="entry name" value="Voltage-gated potassium channels"/>
    <property type="match status" value="1"/>
</dbReference>
<comment type="caution">
    <text evidence="7">The sequence shown here is derived from an EMBL/GenBank/DDBJ whole genome shotgun (WGS) entry which is preliminary data.</text>
</comment>
<keyword evidence="3 5" id="KW-1133">Transmembrane helix</keyword>
<dbReference type="GO" id="GO:0005248">
    <property type="term" value="F:voltage-gated sodium channel activity"/>
    <property type="evidence" value="ECO:0007669"/>
    <property type="project" value="TreeGrafter"/>
</dbReference>
<dbReference type="InterPro" id="IPR005821">
    <property type="entry name" value="Ion_trans_dom"/>
</dbReference>
<evidence type="ECO:0000256" key="5">
    <source>
        <dbReference type="SAM" id="Phobius"/>
    </source>
</evidence>
<dbReference type="Proteomes" id="UP000609531">
    <property type="component" value="Unassembled WGS sequence"/>
</dbReference>
<name>A0A934MCH7_9HYPH</name>
<feature type="domain" description="Ion transport" evidence="6">
    <location>
        <begin position="14"/>
        <end position="226"/>
    </location>
</feature>
<evidence type="ECO:0000256" key="2">
    <source>
        <dbReference type="ARBA" id="ARBA00022692"/>
    </source>
</evidence>
<dbReference type="EMBL" id="JAEKJA010000003">
    <property type="protein sequence ID" value="MBJ3775287.1"/>
    <property type="molecule type" value="Genomic_DNA"/>
</dbReference>
<evidence type="ECO:0000259" key="6">
    <source>
        <dbReference type="Pfam" id="PF00520"/>
    </source>
</evidence>
<keyword evidence="2 5" id="KW-0812">Transmembrane</keyword>
<feature type="transmembrane region" description="Helical" evidence="5">
    <location>
        <begin position="16"/>
        <end position="38"/>
    </location>
</feature>
<feature type="transmembrane region" description="Helical" evidence="5">
    <location>
        <begin position="44"/>
        <end position="66"/>
    </location>
</feature>
<gene>
    <name evidence="7" type="ORF">JCR33_06285</name>
</gene>
<proteinExistence type="predicted"/>
<feature type="transmembrane region" description="Helical" evidence="5">
    <location>
        <begin position="156"/>
        <end position="174"/>
    </location>
</feature>
<dbReference type="PANTHER" id="PTHR10037">
    <property type="entry name" value="VOLTAGE-GATED CATION CHANNEL CALCIUM AND SODIUM"/>
    <property type="match status" value="1"/>
</dbReference>
<dbReference type="InterPro" id="IPR043203">
    <property type="entry name" value="VGCC_Ca_Na"/>
</dbReference>
<dbReference type="AlphaFoldDB" id="A0A934MCH7"/>
<protein>
    <submittedName>
        <fullName evidence="7">Ion transporter</fullName>
    </submittedName>
</protein>
<feature type="transmembrane region" description="Helical" evidence="5">
    <location>
        <begin position="121"/>
        <end position="144"/>
    </location>
</feature>
<keyword evidence="4 5" id="KW-0472">Membrane</keyword>
<evidence type="ECO:0000313" key="7">
    <source>
        <dbReference type="EMBL" id="MBJ3775287.1"/>
    </source>
</evidence>
<dbReference type="Pfam" id="PF00520">
    <property type="entry name" value="Ion_trans"/>
    <property type="match status" value="1"/>
</dbReference>
<feature type="transmembrane region" description="Helical" evidence="5">
    <location>
        <begin position="78"/>
        <end position="101"/>
    </location>
</feature>
<reference evidence="7" key="1">
    <citation type="submission" date="2020-12" db="EMBL/GenBank/DDBJ databases">
        <title>Bacterial taxonomy.</title>
        <authorList>
            <person name="Pan X."/>
        </authorList>
    </citation>
    <scope>NUCLEOTIDE SEQUENCE</scope>
    <source>
        <strain evidence="7">B2012</strain>
    </source>
</reference>
<dbReference type="Gene3D" id="1.20.120.350">
    <property type="entry name" value="Voltage-gated potassium channels. Chain C"/>
    <property type="match status" value="1"/>
</dbReference>
<evidence type="ECO:0000256" key="3">
    <source>
        <dbReference type="ARBA" id="ARBA00022989"/>
    </source>
</evidence>
<dbReference type="Gene3D" id="1.10.287.70">
    <property type="match status" value="1"/>
</dbReference>
<dbReference type="InterPro" id="IPR027359">
    <property type="entry name" value="Volt_channel_dom_sf"/>
</dbReference>
<dbReference type="RefSeq" id="WP_198881160.1">
    <property type="nucleotide sequence ID" value="NZ_JAEKJA010000003.1"/>
</dbReference>
<dbReference type="PANTHER" id="PTHR10037:SF62">
    <property type="entry name" value="SODIUM CHANNEL PROTEIN 60E"/>
    <property type="match status" value="1"/>
</dbReference>
<dbReference type="GO" id="GO:0001518">
    <property type="term" value="C:voltage-gated sodium channel complex"/>
    <property type="evidence" value="ECO:0007669"/>
    <property type="project" value="TreeGrafter"/>
</dbReference>
<feature type="transmembrane region" description="Helical" evidence="5">
    <location>
        <begin position="194"/>
        <end position="218"/>
    </location>
</feature>
<evidence type="ECO:0000313" key="8">
    <source>
        <dbReference type="Proteomes" id="UP000609531"/>
    </source>
</evidence>
<accession>A0A934MCH7</accession>